<evidence type="ECO:0000313" key="3">
    <source>
        <dbReference type="Proteomes" id="UP000572635"/>
    </source>
</evidence>
<dbReference type="Proteomes" id="UP000572635">
    <property type="component" value="Unassembled WGS sequence"/>
</dbReference>
<dbReference type="AlphaFoldDB" id="A0A7W8VE78"/>
<gene>
    <name evidence="2" type="ORF">HDA36_003310</name>
</gene>
<dbReference type="GO" id="GO:0043190">
    <property type="term" value="C:ATP-binding cassette (ABC) transporter complex"/>
    <property type="evidence" value="ECO:0007669"/>
    <property type="project" value="InterPro"/>
</dbReference>
<dbReference type="RefSeq" id="WP_312893666.1">
    <property type="nucleotide sequence ID" value="NZ_BAAAJD010000143.1"/>
</dbReference>
<dbReference type="Gene3D" id="3.40.190.10">
    <property type="entry name" value="Periplasmic binding protein-like II"/>
    <property type="match status" value="1"/>
</dbReference>
<proteinExistence type="predicted"/>
<dbReference type="Gene3D" id="3.40.190.120">
    <property type="entry name" value="Osmoprotection protein (prox), domain 2"/>
    <property type="match status" value="1"/>
</dbReference>
<dbReference type="SUPFAM" id="SSF53850">
    <property type="entry name" value="Periplasmic binding protein-like II"/>
    <property type="match status" value="1"/>
</dbReference>
<organism evidence="2 3">
    <name type="scientific">Nocardiopsis composta</name>
    <dbReference type="NCBI Taxonomy" id="157465"/>
    <lineage>
        <taxon>Bacteria</taxon>
        <taxon>Bacillati</taxon>
        <taxon>Actinomycetota</taxon>
        <taxon>Actinomycetes</taxon>
        <taxon>Streptosporangiales</taxon>
        <taxon>Nocardiopsidaceae</taxon>
        <taxon>Nocardiopsis</taxon>
    </lineage>
</organism>
<name>A0A7W8VE78_9ACTN</name>
<evidence type="ECO:0000313" key="2">
    <source>
        <dbReference type="EMBL" id="MBB5433226.1"/>
    </source>
</evidence>
<dbReference type="GO" id="GO:0022857">
    <property type="term" value="F:transmembrane transporter activity"/>
    <property type="evidence" value="ECO:0007669"/>
    <property type="project" value="InterPro"/>
</dbReference>
<protein>
    <submittedName>
        <fullName evidence="2">Osmoprotectant transport system substrate-binding protein</fullName>
    </submittedName>
</protein>
<dbReference type="Pfam" id="PF04069">
    <property type="entry name" value="OpuAC"/>
    <property type="match status" value="1"/>
</dbReference>
<reference evidence="2 3" key="1">
    <citation type="submission" date="2020-08" db="EMBL/GenBank/DDBJ databases">
        <title>Sequencing the genomes of 1000 actinobacteria strains.</title>
        <authorList>
            <person name="Klenk H.-P."/>
        </authorList>
    </citation>
    <scope>NUCLEOTIDE SEQUENCE [LARGE SCALE GENOMIC DNA]</scope>
    <source>
        <strain evidence="2 3">DSM 44551</strain>
    </source>
</reference>
<keyword evidence="3" id="KW-1185">Reference proteome</keyword>
<comment type="caution">
    <text evidence="2">The sequence shown here is derived from an EMBL/GenBank/DDBJ whole genome shotgun (WGS) entry which is preliminary data.</text>
</comment>
<dbReference type="InterPro" id="IPR007210">
    <property type="entry name" value="ABC_Gly_betaine_transp_sub-bd"/>
</dbReference>
<evidence type="ECO:0000259" key="1">
    <source>
        <dbReference type="Pfam" id="PF04069"/>
    </source>
</evidence>
<sequence length="340" mass="36459">MTTPEPSAARRGAARTPFRAAALALCGTLLAGCGGGPDAAEALPQAADVDLAGGSLASDVDLSGASFRVSSKEFTESVILGKITVYALRASGAEAEDMTGLMGSNILRSALENEEVDLYWEYAGTGWTQYLQRDERITDSQEQFDATAEADLEENGVEWMGPARFGNQYGIARAADAEGPAGEVDTLADLGPMVREHPEEASFCGAAEFMDREWEAFQEYYEAPFPVDGVYQMDLALNYVNVAKGDPCGFAEIFTTDARLRSLDLQVLEDPEGYFTTQLAALTAREETVEDHPELRDLAAELGGALTEDAIIELNGMVDLQGATPDQAALHFLQENAFIG</sequence>
<accession>A0A7W8VE78</accession>
<dbReference type="EMBL" id="JACHDB010000001">
    <property type="protein sequence ID" value="MBB5433226.1"/>
    <property type="molecule type" value="Genomic_DNA"/>
</dbReference>
<feature type="domain" description="ABC-type glycine betaine transport system substrate-binding" evidence="1">
    <location>
        <begin position="68"/>
        <end position="335"/>
    </location>
</feature>